<dbReference type="InterPro" id="IPR008775">
    <property type="entry name" value="Phytyl_CoA_dOase-like"/>
</dbReference>
<evidence type="ECO:0008006" key="2">
    <source>
        <dbReference type="Google" id="ProtNLM"/>
    </source>
</evidence>
<sequence>MSIPHLDPSANRETILEELESKGCVVIDNLIDKSTVEQIKSDMVPHLTPTPVKDEFAGRHTKRAGLLISRSPEGRELVMHPKILEITEKILSHSTNFQLHNAQVLAVGPGAELQSIHRDQWAFDFFPFPSGFETTFATMWALTDFTAENGATRLVPGSHKVNETNSEEAFKTSKRLTVNFEKETEPAEMKAGSVLLYTGALYHGAGPNSTESVRIGLTIQYTLGWLRQEENQYVGNSSEVLNELSEDLLRLMGYKGAASSLGFYDNLKDSIAVIRPDLEKEFNETLK</sequence>
<dbReference type="GO" id="GO:0016491">
    <property type="term" value="F:oxidoreductase activity"/>
    <property type="evidence" value="ECO:0007669"/>
    <property type="project" value="UniProtKB-ARBA"/>
</dbReference>
<dbReference type="SUPFAM" id="SSF51197">
    <property type="entry name" value="Clavaminate synthase-like"/>
    <property type="match status" value="1"/>
</dbReference>
<evidence type="ECO:0000313" key="1">
    <source>
        <dbReference type="EMBL" id="SUZ99068.1"/>
    </source>
</evidence>
<dbReference type="Gene3D" id="2.60.120.620">
    <property type="entry name" value="q2cbj1_9rhob like domain"/>
    <property type="match status" value="1"/>
</dbReference>
<dbReference type="AlphaFoldDB" id="A0A381S6X2"/>
<gene>
    <name evidence="1" type="ORF">METZ01_LOCUS51922</name>
</gene>
<reference evidence="1" key="1">
    <citation type="submission" date="2018-05" db="EMBL/GenBank/DDBJ databases">
        <authorList>
            <person name="Lanie J.A."/>
            <person name="Ng W.-L."/>
            <person name="Kazmierczak K.M."/>
            <person name="Andrzejewski T.M."/>
            <person name="Davidsen T.M."/>
            <person name="Wayne K.J."/>
            <person name="Tettelin H."/>
            <person name="Glass J.I."/>
            <person name="Rusch D."/>
            <person name="Podicherti R."/>
            <person name="Tsui H.-C.T."/>
            <person name="Winkler M.E."/>
        </authorList>
    </citation>
    <scope>NUCLEOTIDE SEQUENCE</scope>
</reference>
<dbReference type="GO" id="GO:0046872">
    <property type="term" value="F:metal ion binding"/>
    <property type="evidence" value="ECO:0007669"/>
    <property type="project" value="UniProtKB-ARBA"/>
</dbReference>
<dbReference type="PANTHER" id="PTHR20883:SF48">
    <property type="entry name" value="ECTOINE DIOXYGENASE"/>
    <property type="match status" value="1"/>
</dbReference>
<dbReference type="PANTHER" id="PTHR20883">
    <property type="entry name" value="PHYTANOYL-COA DIOXYGENASE DOMAIN CONTAINING 1"/>
    <property type="match status" value="1"/>
</dbReference>
<proteinExistence type="predicted"/>
<dbReference type="Pfam" id="PF05721">
    <property type="entry name" value="PhyH"/>
    <property type="match status" value="1"/>
</dbReference>
<dbReference type="EMBL" id="UINC01002665">
    <property type="protein sequence ID" value="SUZ99068.1"/>
    <property type="molecule type" value="Genomic_DNA"/>
</dbReference>
<protein>
    <recommendedName>
        <fullName evidence="2">Phytanoyl-CoA dioxygenase</fullName>
    </recommendedName>
</protein>
<accession>A0A381S6X2</accession>
<name>A0A381S6X2_9ZZZZ</name>
<organism evidence="1">
    <name type="scientific">marine metagenome</name>
    <dbReference type="NCBI Taxonomy" id="408172"/>
    <lineage>
        <taxon>unclassified sequences</taxon>
        <taxon>metagenomes</taxon>
        <taxon>ecological metagenomes</taxon>
    </lineage>
</organism>